<dbReference type="RefSeq" id="WP_096485356.1">
    <property type="nucleotide sequence ID" value="NZ_AP014809.1"/>
</dbReference>
<dbReference type="AlphaFoldDB" id="A0A160PEY0"/>
<dbReference type="EMBL" id="AP014809">
    <property type="protein sequence ID" value="BAU91146.1"/>
    <property type="molecule type" value="Genomic_DNA"/>
</dbReference>
<reference evidence="2 3" key="1">
    <citation type="journal article" date="2016" name="Genome Announc.">
        <title>Complete Genome Sequence of Methylobacterium populi P-1M, Isolated from Pink-Pigmented Household Biofilm.</title>
        <authorList>
            <person name="Morohoshi T."/>
            <person name="Ikeda T."/>
        </authorList>
    </citation>
    <scope>NUCLEOTIDE SEQUENCE [LARGE SCALE GENOMIC DNA]</scope>
    <source>
        <strain evidence="2 3">P-1M</strain>
    </source>
</reference>
<sequence>MSPNATTFAQLRAAGFVCAAARLTDYDLPRIGHTIGVGEDEIHAVMEVEASGGGFDRLKRPKMLFEPHVFWRNLAGAERTRAASLGLAYAAWKPGAYPSDSYPRLAQALTIDETAALKAASWGLGQILGENFKAAGYSTPQAMVLAFCNGGEAEHLAAMVRFIVTNGLDDELRRHDWAGFARGYNGASYAKHGYHTKLAKAFAKWSKIKDTPWSPGMGEPAADPLAPMTGAIAPKPPVVTTPPPAVAPGDNPKPAPTGGLLRSGVQATGGALRSGLAGLYDLIHTSFRKA</sequence>
<name>A0A160PEY0_9HYPH</name>
<feature type="domain" description="N-acetylmuramidase" evidence="1">
    <location>
        <begin position="41"/>
        <end position="205"/>
    </location>
</feature>
<dbReference type="Proteomes" id="UP000218288">
    <property type="component" value="Chromosome"/>
</dbReference>
<proteinExistence type="predicted"/>
<evidence type="ECO:0000313" key="3">
    <source>
        <dbReference type="Proteomes" id="UP000218288"/>
    </source>
</evidence>
<dbReference type="InterPro" id="IPR024408">
    <property type="entry name" value="Muramidase"/>
</dbReference>
<accession>A0A160PEY0</accession>
<dbReference type="Pfam" id="PF11860">
    <property type="entry name" value="Muramidase"/>
    <property type="match status" value="1"/>
</dbReference>
<protein>
    <submittedName>
        <fullName evidence="2">Peptidoglycan-binding domain 1 protein</fullName>
    </submittedName>
</protein>
<dbReference type="OrthoDB" id="1523598at2"/>
<gene>
    <name evidence="2" type="ORF">MPPM_2541</name>
</gene>
<evidence type="ECO:0000313" key="2">
    <source>
        <dbReference type="EMBL" id="BAU91146.1"/>
    </source>
</evidence>
<organism evidence="2 3">
    <name type="scientific">Methylorubrum populi</name>
    <dbReference type="NCBI Taxonomy" id="223967"/>
    <lineage>
        <taxon>Bacteria</taxon>
        <taxon>Pseudomonadati</taxon>
        <taxon>Pseudomonadota</taxon>
        <taxon>Alphaproteobacteria</taxon>
        <taxon>Hyphomicrobiales</taxon>
        <taxon>Methylobacteriaceae</taxon>
        <taxon>Methylorubrum</taxon>
    </lineage>
</organism>
<evidence type="ECO:0000259" key="1">
    <source>
        <dbReference type="Pfam" id="PF11860"/>
    </source>
</evidence>